<evidence type="ECO:0000256" key="3">
    <source>
        <dbReference type="ARBA" id="ARBA00023125"/>
    </source>
</evidence>
<dbReference type="Pfam" id="PF02362">
    <property type="entry name" value="B3"/>
    <property type="match status" value="1"/>
</dbReference>
<feature type="coiled-coil region" evidence="6">
    <location>
        <begin position="375"/>
        <end position="423"/>
    </location>
</feature>
<reference evidence="9 10" key="1">
    <citation type="submission" date="2024-01" db="EMBL/GenBank/DDBJ databases">
        <title>The complete chloroplast genome sequence of Lithospermum erythrorhizon: insights into the phylogenetic relationship among Boraginaceae species and the maternal lineages of purple gromwells.</title>
        <authorList>
            <person name="Okada T."/>
            <person name="Watanabe K."/>
        </authorList>
    </citation>
    <scope>NUCLEOTIDE SEQUENCE [LARGE SCALE GENOMIC DNA]</scope>
</reference>
<keyword evidence="3" id="KW-0238">DNA-binding</keyword>
<evidence type="ECO:0000259" key="8">
    <source>
        <dbReference type="PROSITE" id="PS50863"/>
    </source>
</evidence>
<evidence type="ECO:0000256" key="1">
    <source>
        <dbReference type="ARBA" id="ARBA00004123"/>
    </source>
</evidence>
<dbReference type="GO" id="GO:0003677">
    <property type="term" value="F:DNA binding"/>
    <property type="evidence" value="ECO:0007669"/>
    <property type="project" value="UniProtKB-KW"/>
</dbReference>
<comment type="caution">
    <text evidence="9">The sequence shown here is derived from an EMBL/GenBank/DDBJ whole genome shotgun (WGS) entry which is preliminary data.</text>
</comment>
<protein>
    <recommendedName>
        <fullName evidence="8">TF-B3 domain-containing protein</fullName>
    </recommendedName>
</protein>
<evidence type="ECO:0000256" key="4">
    <source>
        <dbReference type="ARBA" id="ARBA00023163"/>
    </source>
</evidence>
<name>A0AAV3RHK0_LITER</name>
<keyword evidence="4" id="KW-0804">Transcription</keyword>
<dbReference type="Proteomes" id="UP001454036">
    <property type="component" value="Unassembled WGS sequence"/>
</dbReference>
<gene>
    <name evidence="9" type="ORF">LIER_28145</name>
</gene>
<keyword evidence="2" id="KW-0805">Transcription regulation</keyword>
<dbReference type="SUPFAM" id="SSF101936">
    <property type="entry name" value="DNA-binding pseudobarrel domain"/>
    <property type="match status" value="1"/>
</dbReference>
<dbReference type="InterPro" id="IPR015300">
    <property type="entry name" value="DNA-bd_pseudobarrel_sf"/>
</dbReference>
<feature type="compositionally biased region" description="Basic residues" evidence="7">
    <location>
        <begin position="9"/>
        <end position="20"/>
    </location>
</feature>
<dbReference type="Gene3D" id="2.40.330.10">
    <property type="entry name" value="DNA-binding pseudobarrel domain"/>
    <property type="match status" value="1"/>
</dbReference>
<evidence type="ECO:0000256" key="6">
    <source>
        <dbReference type="SAM" id="Coils"/>
    </source>
</evidence>
<dbReference type="SMART" id="SM01019">
    <property type="entry name" value="B3"/>
    <property type="match status" value="1"/>
</dbReference>
<feature type="region of interest" description="Disordered" evidence="7">
    <location>
        <begin position="1"/>
        <end position="21"/>
    </location>
</feature>
<evidence type="ECO:0000256" key="2">
    <source>
        <dbReference type="ARBA" id="ARBA00023015"/>
    </source>
</evidence>
<keyword evidence="5" id="KW-0539">Nucleus</keyword>
<evidence type="ECO:0000313" key="10">
    <source>
        <dbReference type="Proteomes" id="UP001454036"/>
    </source>
</evidence>
<evidence type="ECO:0000313" key="9">
    <source>
        <dbReference type="EMBL" id="GAA0174841.1"/>
    </source>
</evidence>
<dbReference type="GO" id="GO:0005634">
    <property type="term" value="C:nucleus"/>
    <property type="evidence" value="ECO:0007669"/>
    <property type="project" value="UniProtKB-SubCell"/>
</dbReference>
<dbReference type="CDD" id="cd10017">
    <property type="entry name" value="B3_DNA"/>
    <property type="match status" value="1"/>
</dbReference>
<feature type="domain" description="TF-B3" evidence="8">
    <location>
        <begin position="86"/>
        <end position="177"/>
    </location>
</feature>
<comment type="subcellular location">
    <subcellularLocation>
        <location evidence="1">Nucleus</location>
    </subcellularLocation>
</comment>
<accession>A0AAV3RHK0</accession>
<dbReference type="PROSITE" id="PS50863">
    <property type="entry name" value="B3"/>
    <property type="match status" value="1"/>
</dbReference>
<proteinExistence type="predicted"/>
<dbReference type="EMBL" id="BAABME010009260">
    <property type="protein sequence ID" value="GAA0174841.1"/>
    <property type="molecule type" value="Genomic_DNA"/>
</dbReference>
<keyword evidence="10" id="KW-1185">Reference proteome</keyword>
<dbReference type="PANTHER" id="PTHR31391">
    <property type="entry name" value="B3 DOMAIN-CONTAINING PROTEIN OS11G0197600-RELATED"/>
    <property type="match status" value="1"/>
</dbReference>
<evidence type="ECO:0000256" key="7">
    <source>
        <dbReference type="SAM" id="MobiDB-lite"/>
    </source>
</evidence>
<sequence length="439" mass="49303">MALSSSTKGSHHSSSKVKQRRVSELKNKYLCKKTTTKPFQEEENAREFVECSKQIVESSRFISHNSLALGRAHDVLSNLDQNFPAFVKLMLRSHVTGGFWLGLPRSFCVNNLPNHDETVVLIAQNDEEYKTKYLVAKNGLSGGWRAFSIAHNLLEGDVLVFQLIGIWKLKVFIVRANDLTEVDGAISLLNLHTEVKPTGEAIPEALMHESVEPPGSCIDQVCSQGNDATMLVTDAVLPSDQFGNQSFGSDVSGEIRFLESVVDFKDVKSFNGFTILVDGLSVDSEVNEHVRKKYYELCCSQMCYLHEHLLAGLNFKLVAGIISETVNIADAIRASKFVTPVDYLETFDKTLKSFEDLGMTVGFLRERLKKLGHISHELKKKFETMTLERTELEEEIRSLKLKLVDADRAMRSLDDEMKALKVEGKKFELSFKETASAPW</sequence>
<dbReference type="InterPro" id="IPR044837">
    <property type="entry name" value="REM16-like"/>
</dbReference>
<evidence type="ECO:0000256" key="5">
    <source>
        <dbReference type="ARBA" id="ARBA00023242"/>
    </source>
</evidence>
<dbReference type="AlphaFoldDB" id="A0AAV3RHK0"/>
<dbReference type="InterPro" id="IPR003340">
    <property type="entry name" value="B3_DNA-bd"/>
</dbReference>
<organism evidence="9 10">
    <name type="scientific">Lithospermum erythrorhizon</name>
    <name type="common">Purple gromwell</name>
    <name type="synonym">Lithospermum officinale var. erythrorhizon</name>
    <dbReference type="NCBI Taxonomy" id="34254"/>
    <lineage>
        <taxon>Eukaryota</taxon>
        <taxon>Viridiplantae</taxon>
        <taxon>Streptophyta</taxon>
        <taxon>Embryophyta</taxon>
        <taxon>Tracheophyta</taxon>
        <taxon>Spermatophyta</taxon>
        <taxon>Magnoliopsida</taxon>
        <taxon>eudicotyledons</taxon>
        <taxon>Gunneridae</taxon>
        <taxon>Pentapetalae</taxon>
        <taxon>asterids</taxon>
        <taxon>lamiids</taxon>
        <taxon>Boraginales</taxon>
        <taxon>Boraginaceae</taxon>
        <taxon>Boraginoideae</taxon>
        <taxon>Lithospermeae</taxon>
        <taxon>Lithospermum</taxon>
    </lineage>
</organism>
<keyword evidence="6" id="KW-0175">Coiled coil</keyword>
<dbReference type="PANTHER" id="PTHR31391:SF101">
    <property type="entry name" value="B3 DOMAIN-CONTAINING PROTEIN OS01G0234100"/>
    <property type="match status" value="1"/>
</dbReference>